<comment type="caution">
    <text evidence="5">The sequence shown here is derived from an EMBL/GenBank/DDBJ whole genome shotgun (WGS) entry which is preliminary data.</text>
</comment>
<protein>
    <submittedName>
        <fullName evidence="5">Aminotransferase class III-fold pyridoxal phosphate-dependent enzyme</fullName>
    </submittedName>
</protein>
<dbReference type="PANTHER" id="PTHR45688:SF13">
    <property type="entry name" value="ALANINE--GLYOXYLATE AMINOTRANSFERASE 2-LIKE"/>
    <property type="match status" value="1"/>
</dbReference>
<comment type="cofactor">
    <cofactor evidence="1">
        <name>pyridoxal 5'-phosphate</name>
        <dbReference type="ChEBI" id="CHEBI:597326"/>
    </cofactor>
</comment>
<gene>
    <name evidence="5" type="ORF">SNE35_11900</name>
</gene>
<dbReference type="GO" id="GO:0008483">
    <property type="term" value="F:transaminase activity"/>
    <property type="evidence" value="ECO:0007669"/>
    <property type="project" value="UniProtKB-KW"/>
</dbReference>
<dbReference type="RefSeq" id="WP_320423101.1">
    <property type="nucleotide sequence ID" value="NZ_JAXCLA010000003.1"/>
</dbReference>
<dbReference type="Gene3D" id="3.40.640.10">
    <property type="entry name" value="Type I PLP-dependent aspartate aminotransferase-like (Major domain)"/>
    <property type="match status" value="1"/>
</dbReference>
<dbReference type="EMBL" id="JAXCLA010000003">
    <property type="protein sequence ID" value="MDY0745214.1"/>
    <property type="molecule type" value="Genomic_DNA"/>
</dbReference>
<dbReference type="CDD" id="cd00610">
    <property type="entry name" value="OAT_like"/>
    <property type="match status" value="1"/>
</dbReference>
<dbReference type="InterPro" id="IPR015422">
    <property type="entry name" value="PyrdxlP-dep_Trfase_small"/>
</dbReference>
<evidence type="ECO:0000256" key="1">
    <source>
        <dbReference type="ARBA" id="ARBA00001933"/>
    </source>
</evidence>
<evidence type="ECO:0000256" key="4">
    <source>
        <dbReference type="RuleBase" id="RU003560"/>
    </source>
</evidence>
<keyword evidence="5" id="KW-0032">Aminotransferase</keyword>
<dbReference type="InterPro" id="IPR015424">
    <property type="entry name" value="PyrdxlP-dep_Trfase"/>
</dbReference>
<dbReference type="PROSITE" id="PS00600">
    <property type="entry name" value="AA_TRANSFER_CLASS_3"/>
    <property type="match status" value="1"/>
</dbReference>
<dbReference type="InterPro" id="IPR015421">
    <property type="entry name" value="PyrdxlP-dep_Trfase_major"/>
</dbReference>
<organism evidence="5 6">
    <name type="scientific">Roseateles agri</name>
    <dbReference type="NCBI Taxonomy" id="3098619"/>
    <lineage>
        <taxon>Bacteria</taxon>
        <taxon>Pseudomonadati</taxon>
        <taxon>Pseudomonadota</taxon>
        <taxon>Betaproteobacteria</taxon>
        <taxon>Burkholderiales</taxon>
        <taxon>Sphaerotilaceae</taxon>
        <taxon>Roseateles</taxon>
    </lineage>
</organism>
<evidence type="ECO:0000313" key="5">
    <source>
        <dbReference type="EMBL" id="MDY0745214.1"/>
    </source>
</evidence>
<dbReference type="PIRSF" id="PIRSF000521">
    <property type="entry name" value="Transaminase_4ab_Lys_Orn"/>
    <property type="match status" value="1"/>
</dbReference>
<dbReference type="Pfam" id="PF00202">
    <property type="entry name" value="Aminotran_3"/>
    <property type="match status" value="1"/>
</dbReference>
<dbReference type="InterPro" id="IPR005814">
    <property type="entry name" value="Aminotrans_3"/>
</dbReference>
<keyword evidence="6" id="KW-1185">Reference proteome</keyword>
<comment type="similarity">
    <text evidence="2 4">Belongs to the class-III pyridoxal-phosphate-dependent aminotransferase family.</text>
</comment>
<dbReference type="Proteomes" id="UP001285263">
    <property type="component" value="Unassembled WGS sequence"/>
</dbReference>
<keyword evidence="5" id="KW-0808">Transferase</keyword>
<dbReference type="InterPro" id="IPR049704">
    <property type="entry name" value="Aminotrans_3_PPA_site"/>
</dbReference>
<dbReference type="Gene3D" id="3.90.1150.10">
    <property type="entry name" value="Aspartate Aminotransferase, domain 1"/>
    <property type="match status" value="1"/>
</dbReference>
<dbReference type="SUPFAM" id="SSF53383">
    <property type="entry name" value="PLP-dependent transferases"/>
    <property type="match status" value="1"/>
</dbReference>
<accession>A0ABU5DJ05</accession>
<evidence type="ECO:0000256" key="2">
    <source>
        <dbReference type="ARBA" id="ARBA00008954"/>
    </source>
</evidence>
<keyword evidence="3 4" id="KW-0663">Pyridoxal phosphate</keyword>
<name>A0ABU5DJ05_9BURK</name>
<proteinExistence type="inferred from homology"/>
<dbReference type="PANTHER" id="PTHR45688">
    <property type="match status" value="1"/>
</dbReference>
<sequence>MSTAHLLERRQAILGRNAPLFYEQPLHVVRGEGVWLYGADGRRYLDAYNNVAHVGHSHPRVVEAIAAQARTLNTSTRYLHETIVDYAERLAATFGPGSDMMVMFCCSGSEANELALRIVRECSGRRGVISTAHSYHGNTAAVSQVSSILSRTHGPEVRRIPVIDPYRDGSGPVSLLDRYCTDMAATIDGFAQDGQGLAGLLLCTGLSSEGLPEQPAGYMKRAAEMVRAAGGYFIADEVQGGFGRFGSHFWGHQVQGAQPDIVTLGKPMGNGHPLAAVIARRELVERFTELNPMYFNTFAGNPVSCAAGMAVLDVIEDEGLVAHAQATGELILAGLRDLASRHTLIGDVRGQGMFFAVELVEDRETKAPAGAAAKAVINRMAEAGVLISRIGPFDNVLKIRPPLPFDRTHAAQLLETLDQVLATVAA</sequence>
<evidence type="ECO:0000256" key="3">
    <source>
        <dbReference type="ARBA" id="ARBA00022898"/>
    </source>
</evidence>
<evidence type="ECO:0000313" key="6">
    <source>
        <dbReference type="Proteomes" id="UP001285263"/>
    </source>
</evidence>
<reference evidence="5 6" key="1">
    <citation type="submission" date="2023-11" db="EMBL/GenBank/DDBJ databases">
        <title>Paucibacter sp. nov., isolated from fresh soil in Korea.</title>
        <authorList>
            <person name="Le N.T.T."/>
        </authorList>
    </citation>
    <scope>NUCLEOTIDE SEQUENCE [LARGE SCALE GENOMIC DNA]</scope>
    <source>
        <strain evidence="5 6">R3-3</strain>
    </source>
</reference>